<dbReference type="GO" id="GO:0004198">
    <property type="term" value="F:calcium-dependent cysteine-type endopeptidase activity"/>
    <property type="evidence" value="ECO:0007669"/>
    <property type="project" value="InterPro"/>
</dbReference>
<keyword evidence="6" id="KW-1185">Reference proteome</keyword>
<evidence type="ECO:0000313" key="6">
    <source>
        <dbReference type="Proteomes" id="UP000269721"/>
    </source>
</evidence>
<sequence length="245" mass="27584">MPLILSIVTRPTSPSTREKRVNESFEKPEFFVDGIAAGAITQGPIGDCWFLAALATVSGLPRLLEQVCVARDEPVGVYGFIFFRDGEWISVVVHDQQEKFHGDERLYTSVLQNNSGALYYSRCHEPNETWLPLLEKAYAKIHRDYEAISQGSTGERVEDITGGVSSEYFIKDILDPERFWKEELLQVNKDFLFGCSVITMQSENGAPNNLRHNGLVCNHAYSVLKAVEINGVCLVFIRWDASYAL</sequence>
<dbReference type="InterPro" id="IPR001300">
    <property type="entry name" value="Peptidase_C2_calpain_cat"/>
</dbReference>
<protein>
    <recommendedName>
        <fullName evidence="4">Calpain catalytic domain-containing protein</fullName>
    </recommendedName>
</protein>
<evidence type="ECO:0000256" key="3">
    <source>
        <dbReference type="PROSITE-ProRule" id="PRU00239"/>
    </source>
</evidence>
<reference evidence="6" key="1">
    <citation type="journal article" date="2018" name="Nat. Microbiol.">
        <title>Leveraging single-cell genomics to expand the fungal tree of life.</title>
        <authorList>
            <person name="Ahrendt S.R."/>
            <person name="Quandt C.A."/>
            <person name="Ciobanu D."/>
            <person name="Clum A."/>
            <person name="Salamov A."/>
            <person name="Andreopoulos B."/>
            <person name="Cheng J.F."/>
            <person name="Woyke T."/>
            <person name="Pelin A."/>
            <person name="Henrissat B."/>
            <person name="Reynolds N.K."/>
            <person name="Benny G.L."/>
            <person name="Smith M.E."/>
            <person name="James T.Y."/>
            <person name="Grigoriev I.V."/>
        </authorList>
    </citation>
    <scope>NUCLEOTIDE SEQUENCE [LARGE SCALE GENOMIC DNA]</scope>
</reference>
<dbReference type="Pfam" id="PF00648">
    <property type="entry name" value="Peptidase_C2"/>
    <property type="match status" value="1"/>
</dbReference>
<dbReference type="InterPro" id="IPR022684">
    <property type="entry name" value="Calpain_cysteine_protease"/>
</dbReference>
<dbReference type="Proteomes" id="UP000269721">
    <property type="component" value="Unassembled WGS sequence"/>
</dbReference>
<comment type="caution">
    <text evidence="3">Lacks conserved residue(s) required for the propagation of feature annotation.</text>
</comment>
<evidence type="ECO:0000259" key="4">
    <source>
        <dbReference type="PROSITE" id="PS50203"/>
    </source>
</evidence>
<feature type="active site" evidence="2">
    <location>
        <position position="219"/>
    </location>
</feature>
<proteinExistence type="inferred from homology"/>
<dbReference type="PROSITE" id="PS00139">
    <property type="entry name" value="THIOL_PROTEASE_CYS"/>
    <property type="match status" value="1"/>
</dbReference>
<dbReference type="EMBL" id="ML001778">
    <property type="protein sequence ID" value="RKO83013.1"/>
    <property type="molecule type" value="Genomic_DNA"/>
</dbReference>
<dbReference type="SUPFAM" id="SSF54001">
    <property type="entry name" value="Cysteine proteinases"/>
    <property type="match status" value="1"/>
</dbReference>
<accession>A0A4P9VWF9</accession>
<comment type="similarity">
    <text evidence="1">Belongs to the peptidase C2 family.</text>
</comment>
<name>A0A4P9VWF9_9FUNG</name>
<dbReference type="PRINTS" id="PR00704">
    <property type="entry name" value="CALPAIN"/>
</dbReference>
<dbReference type="AlphaFoldDB" id="A0A4P9VWF9"/>
<dbReference type="PANTHER" id="PTHR10183:SF425">
    <property type="entry name" value="CALPAIN-5"/>
    <property type="match status" value="1"/>
</dbReference>
<dbReference type="GO" id="GO:0006508">
    <property type="term" value="P:proteolysis"/>
    <property type="evidence" value="ECO:0007669"/>
    <property type="project" value="InterPro"/>
</dbReference>
<dbReference type="PANTHER" id="PTHR10183">
    <property type="entry name" value="CALPAIN"/>
    <property type="match status" value="1"/>
</dbReference>
<organism evidence="5 6">
    <name type="scientific">Blyttiomyces helicus</name>
    <dbReference type="NCBI Taxonomy" id="388810"/>
    <lineage>
        <taxon>Eukaryota</taxon>
        <taxon>Fungi</taxon>
        <taxon>Fungi incertae sedis</taxon>
        <taxon>Chytridiomycota</taxon>
        <taxon>Chytridiomycota incertae sedis</taxon>
        <taxon>Chytridiomycetes</taxon>
        <taxon>Chytridiomycetes incertae sedis</taxon>
        <taxon>Blyttiomyces</taxon>
    </lineage>
</organism>
<feature type="active site" evidence="2">
    <location>
        <position position="48"/>
    </location>
</feature>
<evidence type="ECO:0000256" key="2">
    <source>
        <dbReference type="PIRSR" id="PIRSR622684-1"/>
    </source>
</evidence>
<gene>
    <name evidence="5" type="ORF">BDK51DRAFT_19377</name>
</gene>
<feature type="domain" description="Calpain catalytic" evidence="4">
    <location>
        <begin position="19"/>
        <end position="238"/>
    </location>
</feature>
<dbReference type="SMART" id="SM00230">
    <property type="entry name" value="CysPc"/>
    <property type="match status" value="1"/>
</dbReference>
<dbReference type="OrthoDB" id="424753at2759"/>
<dbReference type="InterPro" id="IPR038765">
    <property type="entry name" value="Papain-like_cys_pep_sf"/>
</dbReference>
<evidence type="ECO:0000313" key="5">
    <source>
        <dbReference type="EMBL" id="RKO83013.1"/>
    </source>
</evidence>
<dbReference type="InterPro" id="IPR000169">
    <property type="entry name" value="Pept_cys_AS"/>
</dbReference>
<evidence type="ECO:0000256" key="1">
    <source>
        <dbReference type="ARBA" id="ARBA00007623"/>
    </source>
</evidence>
<dbReference type="PROSITE" id="PS50203">
    <property type="entry name" value="CALPAIN_CAT"/>
    <property type="match status" value="1"/>
</dbReference>
<dbReference type="Gene3D" id="3.90.70.10">
    <property type="entry name" value="Cysteine proteinases"/>
    <property type="match status" value="1"/>
</dbReference>